<evidence type="ECO:0000256" key="4">
    <source>
        <dbReference type="ARBA" id="ARBA00023125"/>
    </source>
</evidence>
<evidence type="ECO:0000259" key="8">
    <source>
        <dbReference type="PROSITE" id="PS50110"/>
    </source>
</evidence>
<dbReference type="PANTHER" id="PTHR48111">
    <property type="entry name" value="REGULATOR OF RPOS"/>
    <property type="match status" value="1"/>
</dbReference>
<dbReference type="Gene3D" id="3.40.50.2300">
    <property type="match status" value="1"/>
</dbReference>
<dbReference type="CDD" id="cd00383">
    <property type="entry name" value="trans_reg_C"/>
    <property type="match status" value="1"/>
</dbReference>
<dbReference type="Pfam" id="PF00486">
    <property type="entry name" value="Trans_reg_C"/>
    <property type="match status" value="1"/>
</dbReference>
<keyword evidence="2" id="KW-0902">Two-component regulatory system</keyword>
<keyword evidence="5" id="KW-0804">Transcription</keyword>
<dbReference type="InterPro" id="IPR016032">
    <property type="entry name" value="Sig_transdc_resp-reg_C-effctor"/>
</dbReference>
<evidence type="ECO:0000313" key="10">
    <source>
        <dbReference type="EMBL" id="KRN49871.1"/>
    </source>
</evidence>
<dbReference type="Pfam" id="PF00072">
    <property type="entry name" value="Response_reg"/>
    <property type="match status" value="1"/>
</dbReference>
<evidence type="ECO:0000256" key="1">
    <source>
        <dbReference type="ARBA" id="ARBA00022553"/>
    </source>
</evidence>
<dbReference type="PROSITE" id="PS51755">
    <property type="entry name" value="OMPR_PHOB"/>
    <property type="match status" value="1"/>
</dbReference>
<evidence type="ECO:0000256" key="7">
    <source>
        <dbReference type="PROSITE-ProRule" id="PRU01091"/>
    </source>
</evidence>
<dbReference type="GO" id="GO:0000976">
    <property type="term" value="F:transcription cis-regulatory region binding"/>
    <property type="evidence" value="ECO:0007669"/>
    <property type="project" value="TreeGrafter"/>
</dbReference>
<dbReference type="GO" id="GO:0000156">
    <property type="term" value="F:phosphorelay response regulator activity"/>
    <property type="evidence" value="ECO:0007669"/>
    <property type="project" value="TreeGrafter"/>
</dbReference>
<dbReference type="CDD" id="cd17574">
    <property type="entry name" value="REC_OmpR"/>
    <property type="match status" value="1"/>
</dbReference>
<dbReference type="EMBL" id="JQBL01000018">
    <property type="protein sequence ID" value="KRN49871.1"/>
    <property type="molecule type" value="Genomic_DNA"/>
</dbReference>
<dbReference type="PATRIC" id="fig|1410657.5.peg.596"/>
<dbReference type="FunFam" id="3.40.50.2300:FF:000001">
    <property type="entry name" value="DNA-binding response regulator PhoB"/>
    <property type="match status" value="1"/>
</dbReference>
<dbReference type="InterPro" id="IPR011006">
    <property type="entry name" value="CheY-like_superfamily"/>
</dbReference>
<dbReference type="Gene3D" id="1.10.10.10">
    <property type="entry name" value="Winged helix-like DNA-binding domain superfamily/Winged helix DNA-binding domain"/>
    <property type="match status" value="1"/>
</dbReference>
<protein>
    <submittedName>
        <fullName evidence="10">Two-component response regulator</fullName>
    </submittedName>
</protein>
<dbReference type="FunFam" id="1.10.10.10:FF:000018">
    <property type="entry name" value="DNA-binding response regulator ResD"/>
    <property type="match status" value="1"/>
</dbReference>
<evidence type="ECO:0000256" key="6">
    <source>
        <dbReference type="PROSITE-ProRule" id="PRU00169"/>
    </source>
</evidence>
<evidence type="ECO:0000256" key="5">
    <source>
        <dbReference type="ARBA" id="ARBA00023163"/>
    </source>
</evidence>
<feature type="modified residue" description="4-aspartylphosphate" evidence="6">
    <location>
        <position position="57"/>
    </location>
</feature>
<dbReference type="PANTHER" id="PTHR48111:SF2">
    <property type="entry name" value="RESPONSE REGULATOR SAER"/>
    <property type="match status" value="1"/>
</dbReference>
<dbReference type="Proteomes" id="UP000051841">
    <property type="component" value="Unassembled WGS sequence"/>
</dbReference>
<dbReference type="InterPro" id="IPR001789">
    <property type="entry name" value="Sig_transdc_resp-reg_receiver"/>
</dbReference>
<sequence length="234" mass="27112">MDNNKTPHILVVDDEKEICDLIEIYLTQEGFQIEKRYNAYTILRDIEKFKIDLVILDVMMPDIDGLEALEMIREKYNIPVIFLSAKSSEDDKIVGLLKGADDYIAKPFNAMELVARVKSQLRRASTYNRPIGEANSIIQANDLVIDTKKKQVLLDGESVKLTRIEYQILILLASDPETVYSTEDIFTKIWKEKPTNANNTIMVHIRKLREKIEREPRKPRHVKTVWGIGYKFSL</sequence>
<keyword evidence="1 6" id="KW-0597">Phosphoprotein</keyword>
<evidence type="ECO:0000313" key="11">
    <source>
        <dbReference type="Proteomes" id="UP000051841"/>
    </source>
</evidence>
<dbReference type="SUPFAM" id="SSF46894">
    <property type="entry name" value="C-terminal effector domain of the bipartite response regulators"/>
    <property type="match status" value="1"/>
</dbReference>
<comment type="caution">
    <text evidence="10">The sequence shown here is derived from an EMBL/GenBank/DDBJ whole genome shotgun (WGS) entry which is preliminary data.</text>
</comment>
<dbReference type="PROSITE" id="PS50110">
    <property type="entry name" value="RESPONSE_REGULATORY"/>
    <property type="match status" value="1"/>
</dbReference>
<keyword evidence="3" id="KW-0805">Transcription regulation</keyword>
<feature type="DNA-binding region" description="OmpR/PhoB-type" evidence="7">
    <location>
        <begin position="135"/>
        <end position="234"/>
    </location>
</feature>
<dbReference type="GO" id="GO:0006355">
    <property type="term" value="P:regulation of DNA-templated transcription"/>
    <property type="evidence" value="ECO:0007669"/>
    <property type="project" value="InterPro"/>
</dbReference>
<keyword evidence="11" id="KW-1185">Reference proteome</keyword>
<dbReference type="RefSeq" id="WP_029071623.1">
    <property type="nucleotide sequence ID" value="NZ_JNKN01000022.1"/>
</dbReference>
<dbReference type="SUPFAM" id="SSF52172">
    <property type="entry name" value="CheY-like"/>
    <property type="match status" value="1"/>
</dbReference>
<evidence type="ECO:0000259" key="9">
    <source>
        <dbReference type="PROSITE" id="PS51755"/>
    </source>
</evidence>
<dbReference type="SMART" id="SM00448">
    <property type="entry name" value="REC"/>
    <property type="match status" value="1"/>
</dbReference>
<dbReference type="SMART" id="SM00862">
    <property type="entry name" value="Trans_reg_C"/>
    <property type="match status" value="1"/>
</dbReference>
<keyword evidence="4 7" id="KW-0238">DNA-binding</keyword>
<proteinExistence type="predicted"/>
<accession>A0A0R2HAD1</accession>
<dbReference type="GO" id="GO:0032993">
    <property type="term" value="C:protein-DNA complex"/>
    <property type="evidence" value="ECO:0007669"/>
    <property type="project" value="TreeGrafter"/>
</dbReference>
<dbReference type="InterPro" id="IPR001867">
    <property type="entry name" value="OmpR/PhoB-type_DNA-bd"/>
</dbReference>
<reference evidence="10 11" key="1">
    <citation type="journal article" date="2015" name="Genome Announc.">
        <title>Expanding the biotechnology potential of lactobacilli through comparative genomics of 213 strains and associated genera.</title>
        <authorList>
            <person name="Sun Z."/>
            <person name="Harris H.M."/>
            <person name="McCann A."/>
            <person name="Guo C."/>
            <person name="Argimon S."/>
            <person name="Zhang W."/>
            <person name="Yang X."/>
            <person name="Jeffery I.B."/>
            <person name="Cooney J.C."/>
            <person name="Kagawa T.F."/>
            <person name="Liu W."/>
            <person name="Song Y."/>
            <person name="Salvetti E."/>
            <person name="Wrobel A."/>
            <person name="Rasinkangas P."/>
            <person name="Parkhill J."/>
            <person name="Rea M.C."/>
            <person name="O'Sullivan O."/>
            <person name="Ritari J."/>
            <person name="Douillard F.P."/>
            <person name="Paul Ross R."/>
            <person name="Yang R."/>
            <person name="Briner A.E."/>
            <person name="Felis G.E."/>
            <person name="de Vos W.M."/>
            <person name="Barrangou R."/>
            <person name="Klaenhammer T.R."/>
            <person name="Caufield P.W."/>
            <person name="Cui Y."/>
            <person name="Zhang H."/>
            <person name="O'Toole P.W."/>
        </authorList>
    </citation>
    <scope>NUCLEOTIDE SEQUENCE [LARGE SCALE GENOMIC DNA]</scope>
    <source>
        <strain evidence="10 11">DSM 20405</strain>
    </source>
</reference>
<dbReference type="InterPro" id="IPR036388">
    <property type="entry name" value="WH-like_DNA-bd_sf"/>
</dbReference>
<gene>
    <name evidence="10" type="ORF">IV49_GL000570</name>
</gene>
<name>A0A0R2HAD1_9FIRM</name>
<dbReference type="Gene3D" id="6.10.250.690">
    <property type="match status" value="1"/>
</dbReference>
<feature type="domain" description="OmpR/PhoB-type" evidence="9">
    <location>
        <begin position="135"/>
        <end position="234"/>
    </location>
</feature>
<organism evidence="10 11">
    <name type="scientific">Kandleria vitulina DSM 20405</name>
    <dbReference type="NCBI Taxonomy" id="1410657"/>
    <lineage>
        <taxon>Bacteria</taxon>
        <taxon>Bacillati</taxon>
        <taxon>Bacillota</taxon>
        <taxon>Erysipelotrichia</taxon>
        <taxon>Erysipelotrichales</taxon>
        <taxon>Coprobacillaceae</taxon>
        <taxon>Kandleria</taxon>
    </lineage>
</organism>
<evidence type="ECO:0000256" key="2">
    <source>
        <dbReference type="ARBA" id="ARBA00023012"/>
    </source>
</evidence>
<dbReference type="GO" id="GO:0005829">
    <property type="term" value="C:cytosol"/>
    <property type="evidence" value="ECO:0007669"/>
    <property type="project" value="TreeGrafter"/>
</dbReference>
<dbReference type="AlphaFoldDB" id="A0A0R2HAD1"/>
<dbReference type="InterPro" id="IPR039420">
    <property type="entry name" value="WalR-like"/>
</dbReference>
<feature type="domain" description="Response regulatory" evidence="8">
    <location>
        <begin position="8"/>
        <end position="121"/>
    </location>
</feature>
<evidence type="ECO:0000256" key="3">
    <source>
        <dbReference type="ARBA" id="ARBA00023015"/>
    </source>
</evidence>